<evidence type="ECO:0000256" key="1">
    <source>
        <dbReference type="SAM" id="MobiDB-lite"/>
    </source>
</evidence>
<comment type="caution">
    <text evidence="2">The sequence shown here is derived from an EMBL/GenBank/DDBJ whole genome shotgun (WGS) entry which is preliminary data.</text>
</comment>
<name>A0A8H3W8Q9_9PEZI</name>
<reference evidence="2 3" key="1">
    <citation type="submission" date="2019-12" db="EMBL/GenBank/DDBJ databases">
        <title>A genome sequence resource for the geographically widespread anthracnose pathogen Colletotrichum asianum.</title>
        <authorList>
            <person name="Meng Y."/>
        </authorList>
    </citation>
    <scope>NUCLEOTIDE SEQUENCE [LARGE SCALE GENOMIC DNA]</scope>
    <source>
        <strain evidence="2 3">ICMP 18580</strain>
    </source>
</reference>
<accession>A0A8H3W8Q9</accession>
<protein>
    <submittedName>
        <fullName evidence="2">Uncharacterized protein</fullName>
    </submittedName>
</protein>
<keyword evidence="3" id="KW-1185">Reference proteome</keyword>
<feature type="compositionally biased region" description="Polar residues" evidence="1">
    <location>
        <begin position="1"/>
        <end position="10"/>
    </location>
</feature>
<proteinExistence type="predicted"/>
<sequence length="102" mass="11491">MPTLKTQASRWPTRRPCAPMPMPPRRHGQSTDTITSHLAWPGRRVGGGHRHHAAPPGQRDVFGGVLVLREIARGRNSSNTITQGKTCEILWVHRDRRETNTQ</sequence>
<organism evidence="2 3">
    <name type="scientific">Colletotrichum asianum</name>
    <dbReference type="NCBI Taxonomy" id="702518"/>
    <lineage>
        <taxon>Eukaryota</taxon>
        <taxon>Fungi</taxon>
        <taxon>Dikarya</taxon>
        <taxon>Ascomycota</taxon>
        <taxon>Pezizomycotina</taxon>
        <taxon>Sordariomycetes</taxon>
        <taxon>Hypocreomycetidae</taxon>
        <taxon>Glomerellales</taxon>
        <taxon>Glomerellaceae</taxon>
        <taxon>Colletotrichum</taxon>
        <taxon>Colletotrichum gloeosporioides species complex</taxon>
    </lineage>
</organism>
<gene>
    <name evidence="2" type="ORF">GQ607_009295</name>
</gene>
<evidence type="ECO:0000313" key="3">
    <source>
        <dbReference type="Proteomes" id="UP000434172"/>
    </source>
</evidence>
<dbReference type="AlphaFoldDB" id="A0A8H3W8Q9"/>
<feature type="region of interest" description="Disordered" evidence="1">
    <location>
        <begin position="1"/>
        <end position="59"/>
    </location>
</feature>
<evidence type="ECO:0000313" key="2">
    <source>
        <dbReference type="EMBL" id="KAF0323398.1"/>
    </source>
</evidence>
<dbReference type="EMBL" id="WOWK01000052">
    <property type="protein sequence ID" value="KAF0323398.1"/>
    <property type="molecule type" value="Genomic_DNA"/>
</dbReference>
<dbReference type="Proteomes" id="UP000434172">
    <property type="component" value="Unassembled WGS sequence"/>
</dbReference>